<dbReference type="EMBL" id="CP011770">
    <property type="protein sequence ID" value="AKM10797.1"/>
    <property type="molecule type" value="Genomic_DNA"/>
</dbReference>
<dbReference type="STRING" id="1348774.AB433_13815"/>
<protein>
    <submittedName>
        <fullName evidence="1">MarR family transcriptional regulator</fullName>
    </submittedName>
</protein>
<organism evidence="1 2">
    <name type="scientific">Croceicoccus naphthovorans</name>
    <dbReference type="NCBI Taxonomy" id="1348774"/>
    <lineage>
        <taxon>Bacteria</taxon>
        <taxon>Pseudomonadati</taxon>
        <taxon>Pseudomonadota</taxon>
        <taxon>Alphaproteobacteria</taxon>
        <taxon>Sphingomonadales</taxon>
        <taxon>Erythrobacteraceae</taxon>
        <taxon>Croceicoccus</taxon>
    </lineage>
</organism>
<dbReference type="Pfam" id="PF12802">
    <property type="entry name" value="MarR_2"/>
    <property type="match status" value="1"/>
</dbReference>
<dbReference type="PRINTS" id="PR00598">
    <property type="entry name" value="HTHMARR"/>
</dbReference>
<dbReference type="GO" id="GO:0003700">
    <property type="term" value="F:DNA-binding transcription factor activity"/>
    <property type="evidence" value="ECO:0007669"/>
    <property type="project" value="InterPro"/>
</dbReference>
<proteinExistence type="predicted"/>
<dbReference type="KEGG" id="cna:AB433_13815"/>
<reference evidence="1 2" key="1">
    <citation type="submission" date="2015-06" db="EMBL/GenBank/DDBJ databases">
        <authorList>
            <person name="Zeng Y."/>
            <person name="Huang Y."/>
        </authorList>
    </citation>
    <scope>NUCLEOTIDE SEQUENCE [LARGE SCALE GENOMIC DNA]</scope>
    <source>
        <strain evidence="1 2">PQ-2</strain>
    </source>
</reference>
<dbReference type="SMART" id="SM00347">
    <property type="entry name" value="HTH_MARR"/>
    <property type="match status" value="1"/>
</dbReference>
<keyword evidence="2" id="KW-1185">Reference proteome</keyword>
<accession>A0A0G3XHW8</accession>
<dbReference type="PANTHER" id="PTHR35790">
    <property type="entry name" value="HTH-TYPE TRANSCRIPTIONAL REGULATOR PCHR"/>
    <property type="match status" value="1"/>
</dbReference>
<dbReference type="PROSITE" id="PS50995">
    <property type="entry name" value="HTH_MARR_2"/>
    <property type="match status" value="1"/>
</dbReference>
<dbReference type="InterPro" id="IPR000835">
    <property type="entry name" value="HTH_MarR-typ"/>
</dbReference>
<dbReference type="PROSITE" id="PS01117">
    <property type="entry name" value="HTH_MARR_1"/>
    <property type="match status" value="1"/>
</dbReference>
<dbReference type="SUPFAM" id="SSF46785">
    <property type="entry name" value="Winged helix' DNA-binding domain"/>
    <property type="match status" value="1"/>
</dbReference>
<sequence length="154" mass="17260">MSQTSPKSPPRLSEFLPYRLSITSNAVSNRIAVEYRARFGVNVPEWRVMAVLGDVGALTQRQLVSATFMDKVAVHRACKVLVDRGLLERSPNDNDGRSHMLELTAAGREMHGQIMPLALGMEDRLLECLTPAEQRNLRKILDKLFAQVRDSDIS</sequence>
<dbReference type="InterPro" id="IPR036388">
    <property type="entry name" value="WH-like_DNA-bd_sf"/>
</dbReference>
<evidence type="ECO:0000313" key="2">
    <source>
        <dbReference type="Proteomes" id="UP000035287"/>
    </source>
</evidence>
<dbReference type="InterPro" id="IPR052067">
    <property type="entry name" value="Metal_resp_HTH_trans_reg"/>
</dbReference>
<dbReference type="PATRIC" id="fig|1348774.3.peg.2905"/>
<dbReference type="Gene3D" id="1.10.10.10">
    <property type="entry name" value="Winged helix-like DNA-binding domain superfamily/Winged helix DNA-binding domain"/>
    <property type="match status" value="1"/>
</dbReference>
<evidence type="ECO:0000313" key="1">
    <source>
        <dbReference type="EMBL" id="AKM10797.1"/>
    </source>
</evidence>
<dbReference type="PANTHER" id="PTHR35790:SF4">
    <property type="entry name" value="HTH-TYPE TRANSCRIPTIONAL REGULATOR PCHR"/>
    <property type="match status" value="1"/>
</dbReference>
<dbReference type="InterPro" id="IPR023187">
    <property type="entry name" value="Tscrpt_reg_MarR-type_CS"/>
</dbReference>
<name>A0A0G3XHW8_9SPHN</name>
<gene>
    <name evidence="1" type="ORF">AB433_13815</name>
</gene>
<dbReference type="Proteomes" id="UP000035287">
    <property type="component" value="Chromosome"/>
</dbReference>
<dbReference type="InterPro" id="IPR036390">
    <property type="entry name" value="WH_DNA-bd_sf"/>
</dbReference>
<dbReference type="OrthoDB" id="8906692at2"/>
<dbReference type="RefSeq" id="WP_047821778.1">
    <property type="nucleotide sequence ID" value="NZ_CP011770.1"/>
</dbReference>
<dbReference type="AlphaFoldDB" id="A0A0G3XHW8"/>